<dbReference type="Proteomes" id="UP000233551">
    <property type="component" value="Unassembled WGS sequence"/>
</dbReference>
<dbReference type="InterPro" id="IPR036388">
    <property type="entry name" value="WH-like_DNA-bd_sf"/>
</dbReference>
<dbReference type="STRING" id="22663.A0A2I0K3H8"/>
<sequence>MVKCCNGLPLALKVLGRSMYRQPLPLWMEKVRKLLSGVTTFDSELGIPSCPVMSLDILDDEDPVKKCFLELGSFREDQKIPVNTLLDMWEELYDLNGDGVSAMANIDSLCELNLARFTPLRRKANEVDNRFGGQFVPQHGLLRDLAIYRGMHEAVDLTERLIVSIFDGNFLDWWKEHKLHPARAQLLSITTDETFSADWLNLEASVTDVLVLNFLSENYMLLGFIRFLSQQTMASSQLH</sequence>
<keyword evidence="2" id="KW-1185">Reference proteome</keyword>
<comment type="caution">
    <text evidence="1">The sequence shown here is derived from an EMBL/GenBank/DDBJ whole genome shotgun (WGS) entry which is preliminary data.</text>
</comment>
<reference evidence="1 2" key="1">
    <citation type="submission" date="2017-11" db="EMBL/GenBank/DDBJ databases">
        <title>De-novo sequencing of pomegranate (Punica granatum L.) genome.</title>
        <authorList>
            <person name="Akparov Z."/>
            <person name="Amiraslanov A."/>
            <person name="Hajiyeva S."/>
            <person name="Abbasov M."/>
            <person name="Kaur K."/>
            <person name="Hamwieh A."/>
            <person name="Solovyev V."/>
            <person name="Salamov A."/>
            <person name="Braich B."/>
            <person name="Kosarev P."/>
            <person name="Mahmoud A."/>
            <person name="Hajiyev E."/>
            <person name="Babayeva S."/>
            <person name="Izzatullayeva V."/>
            <person name="Mammadov A."/>
            <person name="Mammadov A."/>
            <person name="Sharifova S."/>
            <person name="Ojaghi J."/>
            <person name="Eynullazada K."/>
            <person name="Bayramov B."/>
            <person name="Abdulazimova A."/>
            <person name="Shahmuradov I."/>
        </authorList>
    </citation>
    <scope>NUCLEOTIDE SEQUENCE [LARGE SCALE GENOMIC DNA]</scope>
    <source>
        <strain evidence="2">cv. AG2017</strain>
        <tissue evidence="1">Leaf</tissue>
    </source>
</reference>
<accession>A0A2I0K3H8</accession>
<evidence type="ECO:0000313" key="2">
    <source>
        <dbReference type="Proteomes" id="UP000233551"/>
    </source>
</evidence>
<dbReference type="EMBL" id="PGOL01000904">
    <property type="protein sequence ID" value="PKI63107.1"/>
    <property type="molecule type" value="Genomic_DNA"/>
</dbReference>
<organism evidence="1 2">
    <name type="scientific">Punica granatum</name>
    <name type="common">Pomegranate</name>
    <dbReference type="NCBI Taxonomy" id="22663"/>
    <lineage>
        <taxon>Eukaryota</taxon>
        <taxon>Viridiplantae</taxon>
        <taxon>Streptophyta</taxon>
        <taxon>Embryophyta</taxon>
        <taxon>Tracheophyta</taxon>
        <taxon>Spermatophyta</taxon>
        <taxon>Magnoliopsida</taxon>
        <taxon>eudicotyledons</taxon>
        <taxon>Gunneridae</taxon>
        <taxon>Pentapetalae</taxon>
        <taxon>rosids</taxon>
        <taxon>malvids</taxon>
        <taxon>Myrtales</taxon>
        <taxon>Lythraceae</taxon>
        <taxon>Punica</taxon>
    </lineage>
</organism>
<proteinExistence type="predicted"/>
<evidence type="ECO:0008006" key="3">
    <source>
        <dbReference type="Google" id="ProtNLM"/>
    </source>
</evidence>
<gene>
    <name evidence="1" type="ORF">CRG98_016509</name>
</gene>
<protein>
    <recommendedName>
        <fullName evidence="3">NB-ARC domain-containing protein</fullName>
    </recommendedName>
</protein>
<evidence type="ECO:0000313" key="1">
    <source>
        <dbReference type="EMBL" id="PKI63107.1"/>
    </source>
</evidence>
<dbReference type="Gene3D" id="1.10.10.10">
    <property type="entry name" value="Winged helix-like DNA-binding domain superfamily/Winged helix DNA-binding domain"/>
    <property type="match status" value="1"/>
</dbReference>
<dbReference type="AlphaFoldDB" id="A0A2I0K3H8"/>
<name>A0A2I0K3H8_PUNGR</name>